<dbReference type="AlphaFoldDB" id="A0A0L0FHS3"/>
<dbReference type="GeneID" id="25911969"/>
<accession>A0A0L0FHS3</accession>
<reference evidence="1 2" key="1">
    <citation type="submission" date="2011-02" db="EMBL/GenBank/DDBJ databases">
        <title>The Genome Sequence of Sphaeroforma arctica JP610.</title>
        <authorList>
            <consortium name="The Broad Institute Genome Sequencing Platform"/>
            <person name="Russ C."/>
            <person name="Cuomo C."/>
            <person name="Young S.K."/>
            <person name="Zeng Q."/>
            <person name="Gargeya S."/>
            <person name="Alvarado L."/>
            <person name="Berlin A."/>
            <person name="Chapman S.B."/>
            <person name="Chen Z."/>
            <person name="Freedman E."/>
            <person name="Gellesch M."/>
            <person name="Goldberg J."/>
            <person name="Griggs A."/>
            <person name="Gujja S."/>
            <person name="Heilman E."/>
            <person name="Heiman D."/>
            <person name="Howarth C."/>
            <person name="Mehta T."/>
            <person name="Neiman D."/>
            <person name="Pearson M."/>
            <person name="Roberts A."/>
            <person name="Saif S."/>
            <person name="Shea T."/>
            <person name="Shenoy N."/>
            <person name="Sisk P."/>
            <person name="Stolte C."/>
            <person name="Sykes S."/>
            <person name="White J."/>
            <person name="Yandava C."/>
            <person name="Burger G."/>
            <person name="Gray M.W."/>
            <person name="Holland P.W.H."/>
            <person name="King N."/>
            <person name="Lang F.B.F."/>
            <person name="Roger A.J."/>
            <person name="Ruiz-Trillo I."/>
            <person name="Haas B."/>
            <person name="Nusbaum C."/>
            <person name="Birren B."/>
        </authorList>
    </citation>
    <scope>NUCLEOTIDE SEQUENCE [LARGE SCALE GENOMIC DNA]</scope>
    <source>
        <strain evidence="1 2">JP610</strain>
    </source>
</reference>
<protein>
    <submittedName>
        <fullName evidence="1">Uncharacterized protein</fullName>
    </submittedName>
</protein>
<gene>
    <name evidence="1" type="ORF">SARC_11465</name>
</gene>
<dbReference type="EMBL" id="KQ243299">
    <property type="protein sequence ID" value="KNC76021.1"/>
    <property type="molecule type" value="Genomic_DNA"/>
</dbReference>
<evidence type="ECO:0000313" key="1">
    <source>
        <dbReference type="EMBL" id="KNC76021.1"/>
    </source>
</evidence>
<name>A0A0L0FHS3_9EUKA</name>
<organism evidence="1 2">
    <name type="scientific">Sphaeroforma arctica JP610</name>
    <dbReference type="NCBI Taxonomy" id="667725"/>
    <lineage>
        <taxon>Eukaryota</taxon>
        <taxon>Ichthyosporea</taxon>
        <taxon>Ichthyophonida</taxon>
        <taxon>Sphaeroforma</taxon>
    </lineage>
</organism>
<dbReference type="RefSeq" id="XP_014149923.1">
    <property type="nucleotide sequence ID" value="XM_014294448.1"/>
</dbReference>
<evidence type="ECO:0000313" key="2">
    <source>
        <dbReference type="Proteomes" id="UP000054560"/>
    </source>
</evidence>
<keyword evidence="2" id="KW-1185">Reference proteome</keyword>
<sequence length="152" mass="17038">MKERVEKMSVEDELDLTDKHILLRILDLLAPVDLLVQVLRGFKLALKHIPGRDNPVADVLSRLGYPIDPIVQVEGPSENKCANFAHPLVTMPDTEEEYSLALNLAWFKQMLPFFADTPIVIPPEQGVFLKHGRIPMPPPPFVTLILSPQSAL</sequence>
<proteinExistence type="predicted"/>
<dbReference type="Proteomes" id="UP000054560">
    <property type="component" value="Unassembled WGS sequence"/>
</dbReference>